<organism evidence="2 3">
    <name type="scientific">Parascardovia denticolens DSM 10105 = JCM 12538</name>
    <dbReference type="NCBI Taxonomy" id="864564"/>
    <lineage>
        <taxon>Bacteria</taxon>
        <taxon>Bacillati</taxon>
        <taxon>Actinomycetota</taxon>
        <taxon>Actinomycetes</taxon>
        <taxon>Bifidobacteriales</taxon>
        <taxon>Bifidobacteriaceae</taxon>
        <taxon>Parascardovia</taxon>
    </lineage>
</organism>
<feature type="region of interest" description="Disordered" evidence="1">
    <location>
        <begin position="14"/>
        <end position="88"/>
    </location>
</feature>
<feature type="compositionally biased region" description="Basic residues" evidence="1">
    <location>
        <begin position="40"/>
        <end position="52"/>
    </location>
</feature>
<evidence type="ECO:0000313" key="2">
    <source>
        <dbReference type="EMBL" id="EFT84141.1"/>
    </source>
</evidence>
<proteinExistence type="predicted"/>
<protein>
    <submittedName>
        <fullName evidence="2">Uncharacterized protein</fullName>
    </submittedName>
</protein>
<sequence>MHNDINIHALCIFRKSTRKSAKDSAEKSEGKPTMKSAQKQIRRPTAKIKPIRRPQEIENPGPKTQGLVLTQQLSARMRGDPRKAYARS</sequence>
<dbReference type="AlphaFoldDB" id="E6K029"/>
<gene>
    <name evidence="2" type="ORF">HMPREF0620_1146</name>
</gene>
<dbReference type="HOGENOM" id="CLU_2466204_0_0_11"/>
<evidence type="ECO:0000256" key="1">
    <source>
        <dbReference type="SAM" id="MobiDB-lite"/>
    </source>
</evidence>
<comment type="caution">
    <text evidence="2">The sequence shown here is derived from an EMBL/GenBank/DDBJ whole genome shotgun (WGS) entry which is preliminary data.</text>
</comment>
<name>E6K029_PARDN</name>
<feature type="compositionally biased region" description="Basic and acidic residues" evidence="1">
    <location>
        <begin position="20"/>
        <end position="32"/>
    </location>
</feature>
<dbReference type="Proteomes" id="UP000004946">
    <property type="component" value="Chromosome"/>
</dbReference>
<evidence type="ECO:0000313" key="3">
    <source>
        <dbReference type="Proteomes" id="UP000004946"/>
    </source>
</evidence>
<dbReference type="EMBL" id="AEON01000001">
    <property type="protein sequence ID" value="EFT84141.1"/>
    <property type="molecule type" value="Genomic_DNA"/>
</dbReference>
<accession>E6K029</accession>
<reference evidence="2 3" key="1">
    <citation type="submission" date="2010-12" db="EMBL/GenBank/DDBJ databases">
        <authorList>
            <person name="Muzny D."/>
            <person name="Qin X."/>
            <person name="Buhay C."/>
            <person name="Dugan-Rocha S."/>
            <person name="Ding Y."/>
            <person name="Chen G."/>
            <person name="Hawes A."/>
            <person name="Holder M."/>
            <person name="Jhangiani S."/>
            <person name="Johnson A."/>
            <person name="Khan Z."/>
            <person name="Li Z."/>
            <person name="Liu W."/>
            <person name="Liu X."/>
            <person name="Perez L."/>
            <person name="Shen H."/>
            <person name="Wang Q."/>
            <person name="Watt J."/>
            <person name="Xi L."/>
            <person name="Xin Y."/>
            <person name="Zhou J."/>
            <person name="Deng J."/>
            <person name="Jiang H."/>
            <person name="Liu Y."/>
            <person name="Qu J."/>
            <person name="Song X.-Z."/>
            <person name="Zhang L."/>
            <person name="Villasana D."/>
            <person name="Johnson A."/>
            <person name="Liu J."/>
            <person name="Liyanage D."/>
            <person name="Lorensuhewa L."/>
            <person name="Robinson T."/>
            <person name="Song A."/>
            <person name="Song B.-B."/>
            <person name="Dinh H."/>
            <person name="Thornton R."/>
            <person name="Coyle M."/>
            <person name="Francisco L."/>
            <person name="Jackson L."/>
            <person name="Javaid M."/>
            <person name="Korchina V."/>
            <person name="Kovar C."/>
            <person name="Mata R."/>
            <person name="Mathew T."/>
            <person name="Ngo R."/>
            <person name="Nguyen L."/>
            <person name="Nguyen N."/>
            <person name="Okwuonu G."/>
            <person name="Ongeri F."/>
            <person name="Pham C."/>
            <person name="Simmons D."/>
            <person name="Wilczek-Boney K."/>
            <person name="Hale W."/>
            <person name="Jakkamsetti A."/>
            <person name="Pham P."/>
            <person name="Ruth R."/>
            <person name="San Lucas F."/>
            <person name="Warren J."/>
            <person name="Zhang J."/>
            <person name="Zhao Z."/>
            <person name="Zhou C."/>
            <person name="Zhu D."/>
            <person name="Lee S."/>
            <person name="Bess C."/>
            <person name="Blankenburg K."/>
            <person name="Forbes L."/>
            <person name="Fu Q."/>
            <person name="Gubbala S."/>
            <person name="Hirani K."/>
            <person name="Jayaseelan J.C."/>
            <person name="Lara F."/>
            <person name="Munidasa M."/>
            <person name="Palculict T."/>
            <person name="Patil S."/>
            <person name="Pu L.-L."/>
            <person name="Saada N."/>
            <person name="Tang L."/>
            <person name="Weissenberger G."/>
            <person name="Zhu Y."/>
            <person name="Hemphill L."/>
            <person name="Shang Y."/>
            <person name="Youmans B."/>
            <person name="Ayvaz T."/>
            <person name="Ross M."/>
            <person name="Santibanez J."/>
            <person name="Aqrawi P."/>
            <person name="Gross S."/>
            <person name="Joshi V."/>
            <person name="Fowler G."/>
            <person name="Nazareth L."/>
            <person name="Reid J."/>
            <person name="Worley K."/>
            <person name="Petrosino J."/>
            <person name="Highlander S."/>
            <person name="Gibbs R."/>
        </authorList>
    </citation>
    <scope>NUCLEOTIDE SEQUENCE [LARGE SCALE GENOMIC DNA]</scope>
    <source>
        <strain evidence="2 3">DSM 10105</strain>
    </source>
</reference>
<feature type="compositionally biased region" description="Basic and acidic residues" evidence="1">
    <location>
        <begin position="77"/>
        <end position="88"/>
    </location>
</feature>
<keyword evidence="3" id="KW-1185">Reference proteome</keyword>